<name>A0AAV2SPZ3_MEGNR</name>
<proteinExistence type="predicted"/>
<evidence type="ECO:0000313" key="2">
    <source>
        <dbReference type="Proteomes" id="UP001497623"/>
    </source>
</evidence>
<feature type="non-terminal residue" evidence="1">
    <location>
        <position position="1"/>
    </location>
</feature>
<sequence length="159" mass="18080">GGASAATVTNANEYWLREGGSQIFQLTGTGFSDDQFNHFDTVLGNKVYFVNEADTLECPVILYKTTTTSIFCETTPRAGRPKLDRKYKVVVFVDGVEADCNIYIEFAEWDTPKIRRITPRMHLPGTLVNYYGWLKSSSFWIFNTSDARETGNDDFNYIK</sequence>
<keyword evidence="2" id="KW-1185">Reference proteome</keyword>
<dbReference type="Proteomes" id="UP001497623">
    <property type="component" value="Unassembled WGS sequence"/>
</dbReference>
<protein>
    <submittedName>
        <fullName evidence="1">Uncharacterized protein</fullName>
    </submittedName>
</protein>
<accession>A0AAV2SPZ3</accession>
<organism evidence="1 2">
    <name type="scientific">Meganyctiphanes norvegica</name>
    <name type="common">Northern krill</name>
    <name type="synonym">Thysanopoda norvegica</name>
    <dbReference type="NCBI Taxonomy" id="48144"/>
    <lineage>
        <taxon>Eukaryota</taxon>
        <taxon>Metazoa</taxon>
        <taxon>Ecdysozoa</taxon>
        <taxon>Arthropoda</taxon>
        <taxon>Crustacea</taxon>
        <taxon>Multicrustacea</taxon>
        <taxon>Malacostraca</taxon>
        <taxon>Eumalacostraca</taxon>
        <taxon>Eucarida</taxon>
        <taxon>Euphausiacea</taxon>
        <taxon>Euphausiidae</taxon>
        <taxon>Meganyctiphanes</taxon>
    </lineage>
</organism>
<dbReference type="AlphaFoldDB" id="A0AAV2SPZ3"/>
<gene>
    <name evidence="1" type="ORF">MNOR_LOCUS40116</name>
</gene>
<dbReference type="EMBL" id="CAXKWB010115824">
    <property type="protein sequence ID" value="CAL4235808.1"/>
    <property type="molecule type" value="Genomic_DNA"/>
</dbReference>
<evidence type="ECO:0000313" key="1">
    <source>
        <dbReference type="EMBL" id="CAL4235808.1"/>
    </source>
</evidence>
<reference evidence="1 2" key="1">
    <citation type="submission" date="2024-05" db="EMBL/GenBank/DDBJ databases">
        <authorList>
            <person name="Wallberg A."/>
        </authorList>
    </citation>
    <scope>NUCLEOTIDE SEQUENCE [LARGE SCALE GENOMIC DNA]</scope>
</reference>
<feature type="non-terminal residue" evidence="1">
    <location>
        <position position="159"/>
    </location>
</feature>
<comment type="caution">
    <text evidence="1">The sequence shown here is derived from an EMBL/GenBank/DDBJ whole genome shotgun (WGS) entry which is preliminary data.</text>
</comment>